<dbReference type="EMBL" id="RZTZ01000005">
    <property type="protein sequence ID" value="RVT61491.1"/>
    <property type="molecule type" value="Genomic_DNA"/>
</dbReference>
<dbReference type="Gene3D" id="3.40.50.300">
    <property type="entry name" value="P-loop containing nucleotide triphosphate hydrolases"/>
    <property type="match status" value="1"/>
</dbReference>
<dbReference type="PROSITE" id="PS00211">
    <property type="entry name" value="ABC_TRANSPORTER_1"/>
    <property type="match status" value="1"/>
</dbReference>
<proteinExistence type="predicted"/>
<dbReference type="CDD" id="cd03263">
    <property type="entry name" value="ABC_subfamily_A"/>
    <property type="match status" value="1"/>
</dbReference>
<evidence type="ECO:0000259" key="3">
    <source>
        <dbReference type="PROSITE" id="PS50893"/>
    </source>
</evidence>
<dbReference type="InterPro" id="IPR003439">
    <property type="entry name" value="ABC_transporter-like_ATP-bd"/>
</dbReference>
<dbReference type="PANTHER" id="PTHR43038:SF3">
    <property type="entry name" value="ABC TRANSPORTER G FAMILY MEMBER 20 ISOFORM X1"/>
    <property type="match status" value="1"/>
</dbReference>
<dbReference type="AlphaFoldDB" id="A0A3S2X2C2"/>
<protein>
    <submittedName>
        <fullName evidence="4">ABC transporter ATP-binding protein</fullName>
    </submittedName>
</protein>
<name>A0A3S2X2C2_9BACI</name>
<keyword evidence="5" id="KW-1185">Reference proteome</keyword>
<dbReference type="SMART" id="SM00382">
    <property type="entry name" value="AAA"/>
    <property type="match status" value="1"/>
</dbReference>
<dbReference type="Pfam" id="PF00005">
    <property type="entry name" value="ABC_tran"/>
    <property type="match status" value="1"/>
</dbReference>
<dbReference type="InterPro" id="IPR017871">
    <property type="entry name" value="ABC_transporter-like_CS"/>
</dbReference>
<accession>A0A3S2X2C2</accession>
<evidence type="ECO:0000313" key="4">
    <source>
        <dbReference type="EMBL" id="RVT61491.1"/>
    </source>
</evidence>
<dbReference type="Proteomes" id="UP000288024">
    <property type="component" value="Unassembled WGS sequence"/>
</dbReference>
<evidence type="ECO:0000313" key="5">
    <source>
        <dbReference type="Proteomes" id="UP000288024"/>
    </source>
</evidence>
<dbReference type="InterPro" id="IPR003593">
    <property type="entry name" value="AAA+_ATPase"/>
</dbReference>
<dbReference type="GO" id="GO:0005524">
    <property type="term" value="F:ATP binding"/>
    <property type="evidence" value="ECO:0007669"/>
    <property type="project" value="UniProtKB-KW"/>
</dbReference>
<keyword evidence="2 4" id="KW-0067">ATP-binding</keyword>
<dbReference type="PROSITE" id="PS50893">
    <property type="entry name" value="ABC_TRANSPORTER_2"/>
    <property type="match status" value="1"/>
</dbReference>
<evidence type="ECO:0000256" key="1">
    <source>
        <dbReference type="ARBA" id="ARBA00022741"/>
    </source>
</evidence>
<dbReference type="RefSeq" id="WP_127738948.1">
    <property type="nucleotide sequence ID" value="NZ_CAJCKN010000095.1"/>
</dbReference>
<dbReference type="InterPro" id="IPR027417">
    <property type="entry name" value="P-loop_NTPase"/>
</dbReference>
<sequence>MDVNPVVSVNHLSKAFGKRPVLENIDMEVQQGEILGLLGPSGAGKTTLVKAIIGLESPDSGNVSVLGITMPNLEIIEQIGYMAQADALYHDLTALENLQFFARLYGLSKLQQKDRIVETAQLVNLSDHLHKPVAQYSGGMKRRLSICIALLNNPKLLILDEPTVGIDPVLRKSIWETFRQLKESGTSIIVTTHVMDEAEKCDRLAMIRNGKIIAIDSPKQLITRSNTQTMEEAFLFYGGVEDEN</sequence>
<organism evidence="4 5">
    <name type="scientific">Niallia taxi</name>
    <dbReference type="NCBI Taxonomy" id="2499688"/>
    <lineage>
        <taxon>Bacteria</taxon>
        <taxon>Bacillati</taxon>
        <taxon>Bacillota</taxon>
        <taxon>Bacilli</taxon>
        <taxon>Bacillales</taxon>
        <taxon>Bacillaceae</taxon>
        <taxon>Niallia</taxon>
    </lineage>
</organism>
<gene>
    <name evidence="4" type="ORF">EM808_14670</name>
</gene>
<dbReference type="SUPFAM" id="SSF52540">
    <property type="entry name" value="P-loop containing nucleoside triphosphate hydrolases"/>
    <property type="match status" value="1"/>
</dbReference>
<keyword evidence="1" id="KW-0547">Nucleotide-binding</keyword>
<feature type="domain" description="ABC transporter" evidence="3">
    <location>
        <begin position="7"/>
        <end position="234"/>
    </location>
</feature>
<evidence type="ECO:0000256" key="2">
    <source>
        <dbReference type="ARBA" id="ARBA00022840"/>
    </source>
</evidence>
<dbReference type="PANTHER" id="PTHR43038">
    <property type="entry name" value="ATP-BINDING CASSETTE, SUB-FAMILY H, MEMBER 1"/>
    <property type="match status" value="1"/>
</dbReference>
<reference evidence="4 5" key="1">
    <citation type="submission" date="2019-01" db="EMBL/GenBank/DDBJ databases">
        <title>Bacillus sp. M5HDSG1-1, whole genome shotgun sequence.</title>
        <authorList>
            <person name="Tuo L."/>
        </authorList>
    </citation>
    <scope>NUCLEOTIDE SEQUENCE [LARGE SCALE GENOMIC DNA]</scope>
    <source>
        <strain evidence="4 5">M5HDSG1-1</strain>
    </source>
</reference>
<dbReference type="GO" id="GO:0016887">
    <property type="term" value="F:ATP hydrolysis activity"/>
    <property type="evidence" value="ECO:0007669"/>
    <property type="project" value="InterPro"/>
</dbReference>
<comment type="caution">
    <text evidence="4">The sequence shown here is derived from an EMBL/GenBank/DDBJ whole genome shotgun (WGS) entry which is preliminary data.</text>
</comment>